<reference evidence="2 3" key="1">
    <citation type="journal article" date="2012" name="Sci. Rep.">
        <title>Genomic perspectives on the evolution of fungal entomopathogenicity in Beauveria bassiana.</title>
        <authorList>
            <person name="Xiao G."/>
            <person name="Ying S.H."/>
            <person name="Zheng P."/>
            <person name="Wang Z.L."/>
            <person name="Zhang S."/>
            <person name="Xie X.Q."/>
            <person name="Shang Y."/>
            <person name="St Leger R.J."/>
            <person name="Zhao G.P."/>
            <person name="Wang C."/>
            <person name="Feng M.G."/>
        </authorList>
    </citation>
    <scope>NUCLEOTIDE SEQUENCE [LARGE SCALE GENOMIC DNA]</scope>
    <source>
        <strain evidence="2 3">ARSEF 2860</strain>
    </source>
</reference>
<evidence type="ECO:0000256" key="1">
    <source>
        <dbReference type="SAM" id="MobiDB-lite"/>
    </source>
</evidence>
<proteinExistence type="predicted"/>
<evidence type="ECO:0000313" key="3">
    <source>
        <dbReference type="Proteomes" id="UP000002762"/>
    </source>
</evidence>
<feature type="region of interest" description="Disordered" evidence="1">
    <location>
        <begin position="358"/>
        <end position="383"/>
    </location>
</feature>
<dbReference type="Gene3D" id="3.30.559.10">
    <property type="entry name" value="Chloramphenicol acetyltransferase-like domain"/>
    <property type="match status" value="2"/>
</dbReference>
<dbReference type="STRING" id="655819.J4WA59"/>
<dbReference type="RefSeq" id="XP_008597657.1">
    <property type="nucleotide sequence ID" value="XM_008599435.1"/>
</dbReference>
<dbReference type="AlphaFoldDB" id="J4WA59"/>
<feature type="compositionally biased region" description="Basic residues" evidence="1">
    <location>
        <begin position="374"/>
        <end position="383"/>
    </location>
</feature>
<protein>
    <submittedName>
        <fullName evidence="2">LysR family regulatory protein</fullName>
    </submittedName>
</protein>
<accession>J4WA59</accession>
<keyword evidence="3" id="KW-1185">Reference proteome</keyword>
<dbReference type="HOGENOM" id="CLU_502670_0_0_1"/>
<dbReference type="EMBL" id="JH725158">
    <property type="protein sequence ID" value="EJP67045.1"/>
    <property type="molecule type" value="Genomic_DNA"/>
</dbReference>
<gene>
    <name evidence="2" type="ORF">BBA_04338</name>
</gene>
<dbReference type="InParanoid" id="J4WA59"/>
<organism evidence="2 3">
    <name type="scientific">Beauveria bassiana (strain ARSEF 2860)</name>
    <name type="common">White muscardine disease fungus</name>
    <name type="synonym">Tritirachium shiotae</name>
    <dbReference type="NCBI Taxonomy" id="655819"/>
    <lineage>
        <taxon>Eukaryota</taxon>
        <taxon>Fungi</taxon>
        <taxon>Dikarya</taxon>
        <taxon>Ascomycota</taxon>
        <taxon>Pezizomycotina</taxon>
        <taxon>Sordariomycetes</taxon>
        <taxon>Hypocreomycetidae</taxon>
        <taxon>Hypocreales</taxon>
        <taxon>Cordycipitaceae</taxon>
        <taxon>Beauveria</taxon>
    </lineage>
</organism>
<dbReference type="OrthoDB" id="21502at2759"/>
<dbReference type="InterPro" id="IPR023213">
    <property type="entry name" value="CAT-like_dom_sf"/>
</dbReference>
<sequence length="602" mass="67484">MGGVGGFLHITSISIIFEYITSVDQFQRIKTVTFIFIAVVEQTAPSKKRSSFAREMATTMDPEDYTVVPIPFLNATVSNVELMARVTVVFDAPLSFEKLHAAWITALQVRPIMQAQMKKCDAAPSGLAYHVLTPTGMAKYLERQNHVPEHLRDFYCLDESHRSIKSYCPGFGTNPKEPSKAQGGIFISQGPELPDQKQCTAFNAVENFQEMLDRGRPQTTIQITRFSDATMITFSVNHAFGDLVTIKSFLKAWEAALCGNIVQPYERLDADPFMGYEPGGEFAAQNAPDKSPAPPPGWQVYGMLDKARFLKRHLWDYYVKRPESTIEDRRIFIPNEFVEALEDRARYDLTFLQKRLDEQSGDKAKDSGSTTAKKEKKKKKKKKKDFYVSRSDVLYAWLLKHSHAHLAPEQPSTAVTISNGRFRPPAGPEMDPKSLAENDLLCGAMAIALPSLTAGKVMSLPLGELALHIRRGIKANTSPENIKKWLNFHFYHGLWKSPSGELAVPCQPNHFITGVTDWRAVRLGQVDFTPARLDGDNTATAVSVCAIDGHMVFNSSRRDFYICLGDVDGGVWILGFASKDQWQDPRSFGKYNTVLREPKSKL</sequence>
<dbReference type="GeneID" id="19887350"/>
<name>J4WA59_BEAB2</name>
<evidence type="ECO:0000313" key="2">
    <source>
        <dbReference type="EMBL" id="EJP67045.1"/>
    </source>
</evidence>
<dbReference type="Proteomes" id="UP000002762">
    <property type="component" value="Unassembled WGS sequence"/>
</dbReference>